<dbReference type="Proteomes" id="UP001597308">
    <property type="component" value="Unassembled WGS sequence"/>
</dbReference>
<evidence type="ECO:0000256" key="3">
    <source>
        <dbReference type="ARBA" id="ARBA00022553"/>
    </source>
</evidence>
<name>A0ABW4K4E3_9HYPH</name>
<organism evidence="8 9">
    <name type="scientific">Methylopila henanensis</name>
    <dbReference type="NCBI Taxonomy" id="873516"/>
    <lineage>
        <taxon>Bacteria</taxon>
        <taxon>Pseudomonadati</taxon>
        <taxon>Pseudomonadota</taxon>
        <taxon>Alphaproteobacteria</taxon>
        <taxon>Hyphomicrobiales</taxon>
        <taxon>Methylopilaceae</taxon>
        <taxon>Methylopila</taxon>
    </lineage>
</organism>
<dbReference type="InterPro" id="IPR036097">
    <property type="entry name" value="HisK_dim/P_sf"/>
</dbReference>
<dbReference type="Gene3D" id="3.30.565.10">
    <property type="entry name" value="Histidine kinase-like ATPase, C-terminal domain"/>
    <property type="match status" value="1"/>
</dbReference>
<evidence type="ECO:0000256" key="2">
    <source>
        <dbReference type="ARBA" id="ARBA00012438"/>
    </source>
</evidence>
<dbReference type="Gene3D" id="3.40.50.2300">
    <property type="match status" value="2"/>
</dbReference>
<dbReference type="RefSeq" id="WP_378797628.1">
    <property type="nucleotide sequence ID" value="NZ_JBHUER010000003.1"/>
</dbReference>
<dbReference type="EMBL" id="JBHUER010000003">
    <property type="protein sequence ID" value="MFD1702376.1"/>
    <property type="molecule type" value="Genomic_DNA"/>
</dbReference>
<dbReference type="Pfam" id="PF02518">
    <property type="entry name" value="HATPase_c"/>
    <property type="match status" value="1"/>
</dbReference>
<evidence type="ECO:0000259" key="6">
    <source>
        <dbReference type="PROSITE" id="PS50109"/>
    </source>
</evidence>
<dbReference type="SMART" id="SM00448">
    <property type="entry name" value="REC"/>
    <property type="match status" value="2"/>
</dbReference>
<dbReference type="InterPro" id="IPR005467">
    <property type="entry name" value="His_kinase_dom"/>
</dbReference>
<gene>
    <name evidence="8" type="ORF">ACFSCV_05090</name>
</gene>
<dbReference type="PROSITE" id="PS50110">
    <property type="entry name" value="RESPONSE_REGULATORY"/>
    <property type="match status" value="2"/>
</dbReference>
<dbReference type="PRINTS" id="PR00344">
    <property type="entry name" value="BCTRLSENSOR"/>
</dbReference>
<dbReference type="InterPro" id="IPR001789">
    <property type="entry name" value="Sig_transdc_resp-reg_receiver"/>
</dbReference>
<dbReference type="SUPFAM" id="SSF47384">
    <property type="entry name" value="Homodimeric domain of signal transducing histidine kinase"/>
    <property type="match status" value="1"/>
</dbReference>
<dbReference type="SUPFAM" id="SSF52172">
    <property type="entry name" value="CheY-like"/>
    <property type="match status" value="2"/>
</dbReference>
<comment type="catalytic activity">
    <reaction evidence="1">
        <text>ATP + protein L-histidine = ADP + protein N-phospho-L-histidine.</text>
        <dbReference type="EC" id="2.7.13.3"/>
    </reaction>
</comment>
<proteinExistence type="predicted"/>
<dbReference type="SMART" id="SM00387">
    <property type="entry name" value="HATPase_c"/>
    <property type="match status" value="1"/>
</dbReference>
<evidence type="ECO:0000256" key="4">
    <source>
        <dbReference type="PROSITE-ProRule" id="PRU00169"/>
    </source>
</evidence>
<feature type="coiled-coil region" evidence="5">
    <location>
        <begin position="19"/>
        <end position="49"/>
    </location>
</feature>
<dbReference type="Pfam" id="PF08448">
    <property type="entry name" value="PAS_4"/>
    <property type="match status" value="1"/>
</dbReference>
<dbReference type="SMART" id="SM00388">
    <property type="entry name" value="HisKA"/>
    <property type="match status" value="1"/>
</dbReference>
<dbReference type="Pfam" id="PF00072">
    <property type="entry name" value="Response_reg"/>
    <property type="match status" value="2"/>
</dbReference>
<dbReference type="SUPFAM" id="SSF55785">
    <property type="entry name" value="PYP-like sensor domain (PAS domain)"/>
    <property type="match status" value="1"/>
</dbReference>
<evidence type="ECO:0000313" key="9">
    <source>
        <dbReference type="Proteomes" id="UP001597308"/>
    </source>
</evidence>
<keyword evidence="3 4" id="KW-0597">Phosphoprotein</keyword>
<sequence length="690" mass="73971">MSRVTPLVSLGLSETSSDRAEIERLRRELDETAARLRDANLQLAATLEERRGVDAARRGVDAVYAAYIDNTPDGVFVVSIGPEDGIVVETVNRVIMRSLPLRGRDVRGMALRDVMPGEAAERLTAQIAGCLASSKPLRYEETVALPGGERVFEVTLTPVTIAGLPTRVVGAARDLTESRRAEQQLRQAQKMEVIGQLTGGVAHDFNNLLQVVKGNLDLLALELAASGASGLPPTVDARLRGAMEGAARGAKLTRQLLAFSRRQPLAPKSVAVYALIAAMSELLQRTLGETVQVEIAGDEPAWTALVDPTQLENAVLNLAINARDAMPEGGKLTIEVRNRLDGDDPAARWIDLSVSDSGHGMAPAVLARVFEPFFSTKPEGRGTGLGLPQVQGFIEQSHGRMDIESAIGVGTSVKLSLPGSDTRPVEAEEPAPFDVRGRGERILVIEDDAAVRRAVGDLLLALGYEVMTAATTVEAAALLESAAPFDALLSDVVMPGSPSPPELARAARAARPRLKVLFMSGYAEDVIVHQGRIDADVQLIEKPYRKEELSLRLRRLLDEAPAPDGAAEPAAPRRVLLVEDEPLIAMSLVDLLGSFGYGVSEARNAADAQRLFREGPRVDLILSDLGLPDMDGEDLADWFRRERPGVPIVFSTGLGDFTPRPELVDGGPVRVVTKPFDSGTLRSALESCVS</sequence>
<dbReference type="InterPro" id="IPR011006">
    <property type="entry name" value="CheY-like_superfamily"/>
</dbReference>
<feature type="domain" description="Response regulatory" evidence="7">
    <location>
        <begin position="574"/>
        <end position="689"/>
    </location>
</feature>
<dbReference type="Gene3D" id="3.30.450.20">
    <property type="entry name" value="PAS domain"/>
    <property type="match status" value="1"/>
</dbReference>
<dbReference type="Gene3D" id="1.10.287.130">
    <property type="match status" value="1"/>
</dbReference>
<dbReference type="InterPro" id="IPR004358">
    <property type="entry name" value="Sig_transdc_His_kin-like_C"/>
</dbReference>
<dbReference type="InterPro" id="IPR035965">
    <property type="entry name" value="PAS-like_dom_sf"/>
</dbReference>
<evidence type="ECO:0000313" key="8">
    <source>
        <dbReference type="EMBL" id="MFD1702376.1"/>
    </source>
</evidence>
<accession>A0ABW4K4E3</accession>
<evidence type="ECO:0000256" key="1">
    <source>
        <dbReference type="ARBA" id="ARBA00000085"/>
    </source>
</evidence>
<dbReference type="PANTHER" id="PTHR43065:SF49">
    <property type="entry name" value="HISTIDINE KINASE"/>
    <property type="match status" value="1"/>
</dbReference>
<dbReference type="SUPFAM" id="SSF55874">
    <property type="entry name" value="ATPase domain of HSP90 chaperone/DNA topoisomerase II/histidine kinase"/>
    <property type="match status" value="1"/>
</dbReference>
<feature type="modified residue" description="4-aspartylphosphate" evidence="4">
    <location>
        <position position="624"/>
    </location>
</feature>
<keyword evidence="5" id="KW-0175">Coiled coil</keyword>
<dbReference type="InterPro" id="IPR036890">
    <property type="entry name" value="HATPase_C_sf"/>
</dbReference>
<feature type="domain" description="Histidine kinase" evidence="6">
    <location>
        <begin position="200"/>
        <end position="421"/>
    </location>
</feature>
<dbReference type="InterPro" id="IPR003661">
    <property type="entry name" value="HisK_dim/P_dom"/>
</dbReference>
<dbReference type="PROSITE" id="PS50109">
    <property type="entry name" value="HIS_KIN"/>
    <property type="match status" value="1"/>
</dbReference>
<reference evidence="9" key="1">
    <citation type="journal article" date="2019" name="Int. J. Syst. Evol. Microbiol.">
        <title>The Global Catalogue of Microorganisms (GCM) 10K type strain sequencing project: providing services to taxonomists for standard genome sequencing and annotation.</title>
        <authorList>
            <consortium name="The Broad Institute Genomics Platform"/>
            <consortium name="The Broad Institute Genome Sequencing Center for Infectious Disease"/>
            <person name="Wu L."/>
            <person name="Ma J."/>
        </authorList>
    </citation>
    <scope>NUCLEOTIDE SEQUENCE [LARGE SCALE GENOMIC DNA]</scope>
    <source>
        <strain evidence="9">KCTC 23707</strain>
    </source>
</reference>
<protein>
    <recommendedName>
        <fullName evidence="2">histidine kinase</fullName>
        <ecNumber evidence="2">2.7.13.3</ecNumber>
    </recommendedName>
</protein>
<dbReference type="EC" id="2.7.13.3" evidence="2"/>
<feature type="domain" description="Response regulatory" evidence="7">
    <location>
        <begin position="441"/>
        <end position="557"/>
    </location>
</feature>
<evidence type="ECO:0000256" key="5">
    <source>
        <dbReference type="SAM" id="Coils"/>
    </source>
</evidence>
<dbReference type="InterPro" id="IPR000014">
    <property type="entry name" value="PAS"/>
</dbReference>
<dbReference type="InterPro" id="IPR003594">
    <property type="entry name" value="HATPase_dom"/>
</dbReference>
<keyword evidence="9" id="KW-1185">Reference proteome</keyword>
<dbReference type="NCBIfam" id="TIGR00229">
    <property type="entry name" value="sensory_box"/>
    <property type="match status" value="1"/>
</dbReference>
<dbReference type="InterPro" id="IPR013656">
    <property type="entry name" value="PAS_4"/>
</dbReference>
<dbReference type="CDD" id="cd00156">
    <property type="entry name" value="REC"/>
    <property type="match status" value="1"/>
</dbReference>
<comment type="caution">
    <text evidence="8">The sequence shown here is derived from an EMBL/GenBank/DDBJ whole genome shotgun (WGS) entry which is preliminary data.</text>
</comment>
<dbReference type="PANTHER" id="PTHR43065">
    <property type="entry name" value="SENSOR HISTIDINE KINASE"/>
    <property type="match status" value="1"/>
</dbReference>
<evidence type="ECO:0000259" key="7">
    <source>
        <dbReference type="PROSITE" id="PS50110"/>
    </source>
</evidence>
<feature type="modified residue" description="4-aspartylphosphate" evidence="4">
    <location>
        <position position="491"/>
    </location>
</feature>